<sequence length="220" mass="25595">MLVSHAFKFVFFPDPMGGAPWIERALQPWLDQPVASARRHSSKTMFFRGMTPREVELAFDIEGLSFRSYTRIALLRNPYVKMAQIYDRIAASDPIWRARERLGLPTPKFYPWLKATRPDRNGAGYRYSPRWRRYGAWSADTWCSGCISHVVRSEDAATKLLPIFQGLGFTPAFGDRPNRDWQNPRVAGLYDPRSRLLIQERYKTDLELYRVDWADMDLAA</sequence>
<protein>
    <recommendedName>
        <fullName evidence="3">Sulfotransferase family protein</fullName>
    </recommendedName>
</protein>
<reference evidence="1 2" key="1">
    <citation type="submission" date="2018-04" db="EMBL/GenBank/DDBJ databases">
        <title>Genomic Encyclopedia of Archaeal and Bacterial Type Strains, Phase II (KMG-II): from individual species to whole genera.</title>
        <authorList>
            <person name="Goeker M."/>
        </authorList>
    </citation>
    <scope>NUCLEOTIDE SEQUENCE [LARGE SCALE GENOMIC DNA]</scope>
    <source>
        <strain evidence="1 2">DSM 29955</strain>
    </source>
</reference>
<dbReference type="Proteomes" id="UP000244523">
    <property type="component" value="Unassembled WGS sequence"/>
</dbReference>
<organism evidence="1 2">
    <name type="scientific">Yoonia sediminilitoris</name>
    <dbReference type="NCBI Taxonomy" id="1286148"/>
    <lineage>
        <taxon>Bacteria</taxon>
        <taxon>Pseudomonadati</taxon>
        <taxon>Pseudomonadota</taxon>
        <taxon>Alphaproteobacteria</taxon>
        <taxon>Rhodobacterales</taxon>
        <taxon>Paracoccaceae</taxon>
        <taxon>Yoonia</taxon>
    </lineage>
</organism>
<evidence type="ECO:0008006" key="3">
    <source>
        <dbReference type="Google" id="ProtNLM"/>
    </source>
</evidence>
<dbReference type="EMBL" id="QBUD01000013">
    <property type="protein sequence ID" value="PUB11596.1"/>
    <property type="molecule type" value="Genomic_DNA"/>
</dbReference>
<keyword evidence="2" id="KW-1185">Reference proteome</keyword>
<gene>
    <name evidence="1" type="ORF">C8N45_113115</name>
</gene>
<evidence type="ECO:0000313" key="2">
    <source>
        <dbReference type="Proteomes" id="UP000244523"/>
    </source>
</evidence>
<name>A0A2T6K9U2_9RHOB</name>
<dbReference type="AlphaFoldDB" id="A0A2T6K9U2"/>
<comment type="caution">
    <text evidence="1">The sequence shown here is derived from an EMBL/GenBank/DDBJ whole genome shotgun (WGS) entry which is preliminary data.</text>
</comment>
<accession>A0A2T6K9U2</accession>
<proteinExistence type="predicted"/>
<evidence type="ECO:0000313" key="1">
    <source>
        <dbReference type="EMBL" id="PUB11596.1"/>
    </source>
</evidence>